<dbReference type="EMBL" id="FJUX01000001">
    <property type="protein sequence ID" value="CZS88381.1"/>
    <property type="molecule type" value="Genomic_DNA"/>
</dbReference>
<keyword evidence="4" id="KW-1185">Reference proteome</keyword>
<sequence>MTQLILYDLPTKGRPSCWSPNPWKTRLVLNFKGIDYKTEWVAYPDIEARLSPHVQPNPIPDTPYTIPTVQFPDGTYIMDSKLIVARLEKDYPTPSLYLDSPILGEMQPIIGKIAGPLRPVWQPRVPIYLLGERCSEYFHRTREEKLGKSLAQFAKEEGGEEAWVEALPAVKELGVLLKRNGGPFVLGKTPSYADFVIVGFLQFFKKIEEDMYQRLVKMEPMLGELYDACKPWLERDGH</sequence>
<dbReference type="SUPFAM" id="SSF52833">
    <property type="entry name" value="Thioredoxin-like"/>
    <property type="match status" value="1"/>
</dbReference>
<dbReference type="GO" id="GO:0016740">
    <property type="term" value="F:transferase activity"/>
    <property type="evidence" value="ECO:0007669"/>
    <property type="project" value="UniProtKB-KW"/>
</dbReference>
<organism evidence="3 4">
    <name type="scientific">Rhynchosporium agropyri</name>
    <dbReference type="NCBI Taxonomy" id="914238"/>
    <lineage>
        <taxon>Eukaryota</taxon>
        <taxon>Fungi</taxon>
        <taxon>Dikarya</taxon>
        <taxon>Ascomycota</taxon>
        <taxon>Pezizomycotina</taxon>
        <taxon>Leotiomycetes</taxon>
        <taxon>Helotiales</taxon>
        <taxon>Ploettnerulaceae</taxon>
        <taxon>Rhynchosporium</taxon>
    </lineage>
</organism>
<evidence type="ECO:0000313" key="4">
    <source>
        <dbReference type="Proteomes" id="UP000178912"/>
    </source>
</evidence>
<dbReference type="Pfam" id="PF13409">
    <property type="entry name" value="GST_N_2"/>
    <property type="match status" value="1"/>
</dbReference>
<feature type="domain" description="GST N-terminal" evidence="1">
    <location>
        <begin position="18"/>
        <end position="89"/>
    </location>
</feature>
<dbReference type="InterPro" id="IPR054416">
    <property type="entry name" value="GST_UstS-like_C"/>
</dbReference>
<evidence type="ECO:0000259" key="2">
    <source>
        <dbReference type="Pfam" id="PF22041"/>
    </source>
</evidence>
<dbReference type="Gene3D" id="1.20.1050.10">
    <property type="match status" value="1"/>
</dbReference>
<dbReference type="InterPro" id="IPR036282">
    <property type="entry name" value="Glutathione-S-Trfase_C_sf"/>
</dbReference>
<name>A0A1E1JRU7_9HELO</name>
<dbReference type="AlphaFoldDB" id="A0A1E1JRU7"/>
<dbReference type="InterPro" id="IPR036249">
    <property type="entry name" value="Thioredoxin-like_sf"/>
</dbReference>
<dbReference type="Gene3D" id="3.40.30.10">
    <property type="entry name" value="Glutaredoxin"/>
    <property type="match status" value="1"/>
</dbReference>
<dbReference type="Pfam" id="PF22041">
    <property type="entry name" value="GST_C_7"/>
    <property type="match status" value="1"/>
</dbReference>
<dbReference type="OrthoDB" id="4951845at2759"/>
<protein>
    <submittedName>
        <fullName evidence="3">Related to putative glutathione S-transferase</fullName>
    </submittedName>
</protein>
<feature type="domain" description="Glutathione S-transferase UstS-like C-terminal" evidence="2">
    <location>
        <begin position="113"/>
        <end position="215"/>
    </location>
</feature>
<dbReference type="Proteomes" id="UP000178912">
    <property type="component" value="Unassembled WGS sequence"/>
</dbReference>
<dbReference type="SUPFAM" id="SSF47616">
    <property type="entry name" value="GST C-terminal domain-like"/>
    <property type="match status" value="1"/>
</dbReference>
<gene>
    <name evidence="3" type="ORF">RAG0_00124</name>
</gene>
<dbReference type="InterPro" id="IPR004045">
    <property type="entry name" value="Glutathione_S-Trfase_N"/>
</dbReference>
<proteinExistence type="predicted"/>
<reference evidence="4" key="1">
    <citation type="submission" date="2016-03" db="EMBL/GenBank/DDBJ databases">
        <authorList>
            <person name="Guldener U."/>
        </authorList>
    </citation>
    <scope>NUCLEOTIDE SEQUENCE [LARGE SCALE GENOMIC DNA]</scope>
    <source>
        <strain evidence="4">04CH-RAC-A.6.1</strain>
    </source>
</reference>
<evidence type="ECO:0000313" key="3">
    <source>
        <dbReference type="EMBL" id="CZS88381.1"/>
    </source>
</evidence>
<keyword evidence="3" id="KW-0808">Transferase</keyword>
<accession>A0A1E1JRU7</accession>
<evidence type="ECO:0000259" key="1">
    <source>
        <dbReference type="Pfam" id="PF13409"/>
    </source>
</evidence>